<evidence type="ECO:0000313" key="3">
    <source>
        <dbReference type="Proteomes" id="UP001557470"/>
    </source>
</evidence>
<evidence type="ECO:0000313" key="2">
    <source>
        <dbReference type="EMBL" id="KAL0961963.1"/>
    </source>
</evidence>
<keyword evidence="3" id="KW-1185">Reference proteome</keyword>
<dbReference type="Proteomes" id="UP001557470">
    <property type="component" value="Unassembled WGS sequence"/>
</dbReference>
<reference evidence="2 3" key="1">
    <citation type="submission" date="2024-06" db="EMBL/GenBank/DDBJ databases">
        <authorList>
            <person name="Pan Q."/>
            <person name="Wen M."/>
            <person name="Jouanno E."/>
            <person name="Zahm M."/>
            <person name="Klopp C."/>
            <person name="Cabau C."/>
            <person name="Louis A."/>
            <person name="Berthelot C."/>
            <person name="Parey E."/>
            <person name="Roest Crollius H."/>
            <person name="Montfort J."/>
            <person name="Robinson-Rechavi M."/>
            <person name="Bouchez O."/>
            <person name="Lampietro C."/>
            <person name="Lopez Roques C."/>
            <person name="Donnadieu C."/>
            <person name="Postlethwait J."/>
            <person name="Bobe J."/>
            <person name="Verreycken H."/>
            <person name="Guiguen Y."/>
        </authorList>
    </citation>
    <scope>NUCLEOTIDE SEQUENCE [LARGE SCALE GENOMIC DNA]</scope>
    <source>
        <strain evidence="2">Up_M1</strain>
        <tissue evidence="2">Testis</tissue>
    </source>
</reference>
<organism evidence="2 3">
    <name type="scientific">Umbra pygmaea</name>
    <name type="common">Eastern mudminnow</name>
    <dbReference type="NCBI Taxonomy" id="75934"/>
    <lineage>
        <taxon>Eukaryota</taxon>
        <taxon>Metazoa</taxon>
        <taxon>Chordata</taxon>
        <taxon>Craniata</taxon>
        <taxon>Vertebrata</taxon>
        <taxon>Euteleostomi</taxon>
        <taxon>Actinopterygii</taxon>
        <taxon>Neopterygii</taxon>
        <taxon>Teleostei</taxon>
        <taxon>Protacanthopterygii</taxon>
        <taxon>Esociformes</taxon>
        <taxon>Umbridae</taxon>
        <taxon>Umbra</taxon>
    </lineage>
</organism>
<feature type="region of interest" description="Disordered" evidence="1">
    <location>
        <begin position="27"/>
        <end position="50"/>
    </location>
</feature>
<dbReference type="AlphaFoldDB" id="A0ABD0WH87"/>
<comment type="caution">
    <text evidence="2">The sequence shown here is derived from an EMBL/GenBank/DDBJ whole genome shotgun (WGS) entry which is preliminary data.</text>
</comment>
<protein>
    <submittedName>
        <fullName evidence="2">Uncharacterized protein</fullName>
    </submittedName>
</protein>
<evidence type="ECO:0000256" key="1">
    <source>
        <dbReference type="SAM" id="MobiDB-lite"/>
    </source>
</evidence>
<proteinExistence type="predicted"/>
<sequence length="97" mass="10443">MEVGGHLVLNPLIVTTQRPQCISKQLQSYGSVESEGPTERDQVNRTSTRQTGTVLSQSIVTVLSVLLKRGRAAGVKTFLRMLVSAALQRPGQAPLAD</sequence>
<name>A0ABD0WH87_UMBPY</name>
<gene>
    <name evidence="2" type="ORF">UPYG_G00333950</name>
</gene>
<dbReference type="EMBL" id="JAGEUA010000011">
    <property type="protein sequence ID" value="KAL0961963.1"/>
    <property type="molecule type" value="Genomic_DNA"/>
</dbReference>
<accession>A0ABD0WH87</accession>